<name>A0AA35L3I9_9SAUR</name>
<evidence type="ECO:0000313" key="3">
    <source>
        <dbReference type="Proteomes" id="UP001178461"/>
    </source>
</evidence>
<feature type="region of interest" description="Disordered" evidence="1">
    <location>
        <begin position="125"/>
        <end position="148"/>
    </location>
</feature>
<evidence type="ECO:0000313" key="2">
    <source>
        <dbReference type="EMBL" id="CAI5788523.1"/>
    </source>
</evidence>
<reference evidence="2" key="1">
    <citation type="submission" date="2022-12" db="EMBL/GenBank/DDBJ databases">
        <authorList>
            <person name="Alioto T."/>
            <person name="Alioto T."/>
            <person name="Gomez Garrido J."/>
        </authorList>
    </citation>
    <scope>NUCLEOTIDE SEQUENCE</scope>
</reference>
<protein>
    <submittedName>
        <fullName evidence="2">Uncharacterized protein</fullName>
    </submittedName>
</protein>
<dbReference type="Proteomes" id="UP001178461">
    <property type="component" value="Chromosome 12"/>
</dbReference>
<dbReference type="EMBL" id="OX395137">
    <property type="protein sequence ID" value="CAI5788523.1"/>
    <property type="molecule type" value="Genomic_DNA"/>
</dbReference>
<proteinExistence type="predicted"/>
<gene>
    <name evidence="2" type="ORF">PODLI_1B037317</name>
</gene>
<organism evidence="2 3">
    <name type="scientific">Podarcis lilfordi</name>
    <name type="common">Lilford's wall lizard</name>
    <dbReference type="NCBI Taxonomy" id="74358"/>
    <lineage>
        <taxon>Eukaryota</taxon>
        <taxon>Metazoa</taxon>
        <taxon>Chordata</taxon>
        <taxon>Craniata</taxon>
        <taxon>Vertebrata</taxon>
        <taxon>Euteleostomi</taxon>
        <taxon>Lepidosauria</taxon>
        <taxon>Squamata</taxon>
        <taxon>Bifurcata</taxon>
        <taxon>Unidentata</taxon>
        <taxon>Episquamata</taxon>
        <taxon>Laterata</taxon>
        <taxon>Lacertibaenia</taxon>
        <taxon>Lacertidae</taxon>
        <taxon>Podarcis</taxon>
    </lineage>
</organism>
<dbReference type="AlphaFoldDB" id="A0AA35L3I9"/>
<evidence type="ECO:0000256" key="1">
    <source>
        <dbReference type="SAM" id="MobiDB-lite"/>
    </source>
</evidence>
<sequence>MAAPPAKVALLLPGDGSPWLWHLNSERSSIKVTRSHHHLPLSLPLSLFPSLSPHPPSPPPSPVSALGFESRAGEAVRAQALSLKQQQQAQSRRRRGLLLHGFTKGQPGLGRFLFSGPSDSWEIHQMPSFLSSGSPHHHPSPLSKARVAKEIVKNSVQ</sequence>
<feature type="compositionally biased region" description="Low complexity" evidence="1">
    <location>
        <begin position="77"/>
        <end position="90"/>
    </location>
</feature>
<keyword evidence="3" id="KW-1185">Reference proteome</keyword>
<feature type="region of interest" description="Disordered" evidence="1">
    <location>
        <begin position="77"/>
        <end position="97"/>
    </location>
</feature>
<accession>A0AA35L3I9</accession>